<organism evidence="1 2">
    <name type="scientific">Tritrichomonas musculus</name>
    <dbReference type="NCBI Taxonomy" id="1915356"/>
    <lineage>
        <taxon>Eukaryota</taxon>
        <taxon>Metamonada</taxon>
        <taxon>Parabasalia</taxon>
        <taxon>Tritrichomonadida</taxon>
        <taxon>Tritrichomonadidae</taxon>
        <taxon>Tritrichomonas</taxon>
    </lineage>
</organism>
<evidence type="ECO:0000313" key="1">
    <source>
        <dbReference type="EMBL" id="KAK8891003.1"/>
    </source>
</evidence>
<dbReference type="EMBL" id="JAPFFF010000004">
    <property type="protein sequence ID" value="KAK8891003.1"/>
    <property type="molecule type" value="Genomic_DNA"/>
</dbReference>
<evidence type="ECO:0000313" key="2">
    <source>
        <dbReference type="Proteomes" id="UP001470230"/>
    </source>
</evidence>
<comment type="caution">
    <text evidence="1">The sequence shown here is derived from an EMBL/GenBank/DDBJ whole genome shotgun (WGS) entry which is preliminary data.</text>
</comment>
<gene>
    <name evidence="1" type="ORF">M9Y10_028206</name>
</gene>
<proteinExistence type="predicted"/>
<name>A0ABR2KJM1_9EUKA</name>
<protein>
    <submittedName>
        <fullName evidence="1">Uncharacterized protein</fullName>
    </submittedName>
</protein>
<keyword evidence="2" id="KW-1185">Reference proteome</keyword>
<accession>A0ABR2KJM1</accession>
<dbReference type="Proteomes" id="UP001470230">
    <property type="component" value="Unassembled WGS sequence"/>
</dbReference>
<reference evidence="1 2" key="1">
    <citation type="submission" date="2024-04" db="EMBL/GenBank/DDBJ databases">
        <title>Tritrichomonas musculus Genome.</title>
        <authorList>
            <person name="Alves-Ferreira E."/>
            <person name="Grigg M."/>
            <person name="Lorenzi H."/>
            <person name="Galac M."/>
        </authorList>
    </citation>
    <scope>NUCLEOTIDE SEQUENCE [LARGE SCALE GENOMIC DNA]</scope>
    <source>
        <strain evidence="1 2">EAF2021</strain>
    </source>
</reference>
<sequence length="106" mass="11522">MFINFTNNRQAENGAAIYLVNCGIQCNNSNFLDCISTSGNGGAIYSDNSYDIINNSSFVDCVFRRFKALVGGGVFLCCSINVTDATFTTCLFEFNQALLSNRPTGD</sequence>